<feature type="domain" description="Xylose isomerase-like TIM barrel" evidence="1">
    <location>
        <begin position="43"/>
        <end position="235"/>
    </location>
</feature>
<keyword evidence="2" id="KW-0413">Isomerase</keyword>
<dbReference type="PANTHER" id="PTHR12110:SF21">
    <property type="entry name" value="XYLOSE ISOMERASE-LIKE TIM BARREL DOMAIN-CONTAINING PROTEIN"/>
    <property type="match status" value="1"/>
</dbReference>
<dbReference type="AlphaFoldDB" id="A0A7W9SMR3"/>
<dbReference type="PANTHER" id="PTHR12110">
    <property type="entry name" value="HYDROXYPYRUVATE ISOMERASE"/>
    <property type="match status" value="1"/>
</dbReference>
<dbReference type="EMBL" id="JACHGW010000001">
    <property type="protein sequence ID" value="MBB6049481.1"/>
    <property type="molecule type" value="Genomic_DNA"/>
</dbReference>
<sequence>MAAFDRLNDGTQSAPRLRVQQTLWGMVKLPMNGAAEWTLDEKFARCKAAGLEGVECWLDDSNEKDVTEALQRHGLRLALGHRPFKIDDTQRLIERAVRVGADYVMAQPADAYTPLDEVAKLVTDGRRLANDAGLCYFVETHRGNFTETIPQTLALIERVPEIRITADLSHFVVVGEFYGWEAERAHERMLPILERVSHIHGRISNGEQVQVDCGDGSTPWARFFVKLWTIAIQSWKAAAAPGDILPFSSELGPPRYAITTPDGKEISDRWEQGLLMTRLAQEAWDAAP</sequence>
<evidence type="ECO:0000259" key="1">
    <source>
        <dbReference type="Pfam" id="PF01261"/>
    </source>
</evidence>
<proteinExistence type="predicted"/>
<organism evidence="2 3">
    <name type="scientific">Armatimonas rosea</name>
    <dbReference type="NCBI Taxonomy" id="685828"/>
    <lineage>
        <taxon>Bacteria</taxon>
        <taxon>Bacillati</taxon>
        <taxon>Armatimonadota</taxon>
        <taxon>Armatimonadia</taxon>
        <taxon>Armatimonadales</taxon>
        <taxon>Armatimonadaceae</taxon>
        <taxon>Armatimonas</taxon>
    </lineage>
</organism>
<accession>A0A7W9SMR3</accession>
<dbReference type="InterPro" id="IPR036237">
    <property type="entry name" value="Xyl_isomerase-like_sf"/>
</dbReference>
<dbReference type="Proteomes" id="UP000520814">
    <property type="component" value="Unassembled WGS sequence"/>
</dbReference>
<dbReference type="SUPFAM" id="SSF51658">
    <property type="entry name" value="Xylose isomerase-like"/>
    <property type="match status" value="1"/>
</dbReference>
<protein>
    <submittedName>
        <fullName evidence="2">Sugar phosphate isomerase/epimerase</fullName>
    </submittedName>
</protein>
<dbReference type="InterPro" id="IPR013022">
    <property type="entry name" value="Xyl_isomerase-like_TIM-brl"/>
</dbReference>
<keyword evidence="3" id="KW-1185">Reference proteome</keyword>
<dbReference type="GO" id="GO:0016853">
    <property type="term" value="F:isomerase activity"/>
    <property type="evidence" value="ECO:0007669"/>
    <property type="project" value="UniProtKB-KW"/>
</dbReference>
<dbReference type="RefSeq" id="WP_184193082.1">
    <property type="nucleotide sequence ID" value="NZ_JACHGW010000001.1"/>
</dbReference>
<dbReference type="Pfam" id="PF01261">
    <property type="entry name" value="AP_endonuc_2"/>
    <property type="match status" value="1"/>
</dbReference>
<comment type="caution">
    <text evidence="2">The sequence shown here is derived from an EMBL/GenBank/DDBJ whole genome shotgun (WGS) entry which is preliminary data.</text>
</comment>
<dbReference type="Gene3D" id="3.20.20.150">
    <property type="entry name" value="Divalent-metal-dependent TIM barrel enzymes"/>
    <property type="match status" value="1"/>
</dbReference>
<gene>
    <name evidence="2" type="ORF">HNQ39_001243</name>
</gene>
<evidence type="ECO:0000313" key="3">
    <source>
        <dbReference type="Proteomes" id="UP000520814"/>
    </source>
</evidence>
<name>A0A7W9SMR3_ARMRO</name>
<evidence type="ECO:0000313" key="2">
    <source>
        <dbReference type="EMBL" id="MBB6049481.1"/>
    </source>
</evidence>
<reference evidence="2 3" key="1">
    <citation type="submission" date="2020-08" db="EMBL/GenBank/DDBJ databases">
        <title>Genomic Encyclopedia of Type Strains, Phase IV (KMG-IV): sequencing the most valuable type-strain genomes for metagenomic binning, comparative biology and taxonomic classification.</title>
        <authorList>
            <person name="Goeker M."/>
        </authorList>
    </citation>
    <scope>NUCLEOTIDE SEQUENCE [LARGE SCALE GENOMIC DNA]</scope>
    <source>
        <strain evidence="2 3">DSM 23562</strain>
    </source>
</reference>
<dbReference type="InterPro" id="IPR050312">
    <property type="entry name" value="IolE/XylAMocC-like"/>
</dbReference>